<protein>
    <recommendedName>
        <fullName evidence="2">protein-tyrosine-phosphatase</fullName>
        <ecNumber evidence="2">3.1.3.48</ecNumber>
    </recommendedName>
</protein>
<evidence type="ECO:0000256" key="4">
    <source>
        <dbReference type="ARBA" id="ARBA00051722"/>
    </source>
</evidence>
<accession>A0A1X7L313</accession>
<comment type="catalytic activity">
    <reaction evidence="4">
        <text>O-phospho-L-tyrosyl-[protein] + H2O = L-tyrosyl-[protein] + phosphate</text>
        <dbReference type="Rhea" id="RHEA:10684"/>
        <dbReference type="Rhea" id="RHEA-COMP:10136"/>
        <dbReference type="Rhea" id="RHEA-COMP:20101"/>
        <dbReference type="ChEBI" id="CHEBI:15377"/>
        <dbReference type="ChEBI" id="CHEBI:43474"/>
        <dbReference type="ChEBI" id="CHEBI:46858"/>
        <dbReference type="ChEBI" id="CHEBI:61978"/>
        <dbReference type="EC" id="3.1.3.48"/>
    </reaction>
</comment>
<reference evidence="5 6" key="1">
    <citation type="submission" date="2017-04" db="EMBL/GenBank/DDBJ databases">
        <authorList>
            <person name="Afonso C.L."/>
            <person name="Miller P.J."/>
            <person name="Scott M.A."/>
            <person name="Spackman E."/>
            <person name="Goraichik I."/>
            <person name="Dimitrov K.M."/>
            <person name="Suarez D.L."/>
            <person name="Swayne D.E."/>
        </authorList>
    </citation>
    <scope>NUCLEOTIDE SEQUENCE [LARGE SCALE GENOMIC DNA]</scope>
    <source>
        <strain evidence="5 6">DSM 22418</strain>
    </source>
</reference>
<dbReference type="AlphaFoldDB" id="A0A1X7L313"/>
<dbReference type="Proteomes" id="UP000192980">
    <property type="component" value="Unassembled WGS sequence"/>
</dbReference>
<dbReference type="SUPFAM" id="SSF89550">
    <property type="entry name" value="PHP domain-like"/>
    <property type="match status" value="1"/>
</dbReference>
<keyword evidence="3" id="KW-0378">Hydrolase</keyword>
<sequence>MFSFFARKKKSTDLGWLKVDMHSHILPGIDDGCVSIDQSIQILDRLQELGLSSFYFTPHVFAEMYPNNKETVSNAYRALLQHIPSGIDSAYAAEYMVDSVFEKDLIENDSELLLLPNEHILIEMSYMQESLSIEDVLFNLKVQGYKPILAHPERYVYYHGDRSRLKRFKEIGVLFQVNILSLIGYYGKREKHAAKWLADQGWIDLLGTDVHHERHVNAIEVGLGHEDLRKVLDKCDIKNEVLFAQHKVLNV</sequence>
<evidence type="ECO:0000256" key="3">
    <source>
        <dbReference type="ARBA" id="ARBA00022801"/>
    </source>
</evidence>
<comment type="similarity">
    <text evidence="1">Belongs to the metallo-dependent hydrolases superfamily. CpsB/CapC family.</text>
</comment>
<keyword evidence="6" id="KW-1185">Reference proteome</keyword>
<evidence type="ECO:0000313" key="5">
    <source>
        <dbReference type="EMBL" id="SMG47479.1"/>
    </source>
</evidence>
<dbReference type="RefSeq" id="WP_085474124.1">
    <property type="nucleotide sequence ID" value="NZ_FXAU01000007.1"/>
</dbReference>
<dbReference type="GO" id="GO:0030145">
    <property type="term" value="F:manganese ion binding"/>
    <property type="evidence" value="ECO:0007669"/>
    <property type="project" value="InterPro"/>
</dbReference>
<organism evidence="5 6">
    <name type="scientific">Sphingobacterium psychroaquaticum</name>
    <dbReference type="NCBI Taxonomy" id="561061"/>
    <lineage>
        <taxon>Bacteria</taxon>
        <taxon>Pseudomonadati</taxon>
        <taxon>Bacteroidota</taxon>
        <taxon>Sphingobacteriia</taxon>
        <taxon>Sphingobacteriales</taxon>
        <taxon>Sphingobacteriaceae</taxon>
        <taxon>Sphingobacterium</taxon>
    </lineage>
</organism>
<dbReference type="PANTHER" id="PTHR39181:SF1">
    <property type="entry name" value="TYROSINE-PROTEIN PHOSPHATASE YWQE"/>
    <property type="match status" value="1"/>
</dbReference>
<dbReference type="InterPro" id="IPR016667">
    <property type="entry name" value="Caps_polysacc_synth_CpsB/CapC"/>
</dbReference>
<evidence type="ECO:0000256" key="2">
    <source>
        <dbReference type="ARBA" id="ARBA00013064"/>
    </source>
</evidence>
<dbReference type="InterPro" id="IPR016195">
    <property type="entry name" value="Pol/histidinol_Pase-like"/>
</dbReference>
<evidence type="ECO:0000256" key="1">
    <source>
        <dbReference type="ARBA" id="ARBA00005750"/>
    </source>
</evidence>
<dbReference type="GO" id="GO:0004725">
    <property type="term" value="F:protein tyrosine phosphatase activity"/>
    <property type="evidence" value="ECO:0007669"/>
    <property type="project" value="UniProtKB-EC"/>
</dbReference>
<dbReference type="Pfam" id="PF19567">
    <property type="entry name" value="CpsB_CapC"/>
    <property type="match status" value="1"/>
</dbReference>
<evidence type="ECO:0000313" key="6">
    <source>
        <dbReference type="Proteomes" id="UP000192980"/>
    </source>
</evidence>
<dbReference type="Gene3D" id="3.20.20.140">
    <property type="entry name" value="Metal-dependent hydrolases"/>
    <property type="match status" value="1"/>
</dbReference>
<dbReference type="OrthoDB" id="9788539at2"/>
<name>A0A1X7L313_9SPHI</name>
<gene>
    <name evidence="5" type="ORF">SAMN05660862_3441</name>
</gene>
<dbReference type="STRING" id="561061.SAMN05660862_3441"/>
<dbReference type="EC" id="3.1.3.48" evidence="2"/>
<proteinExistence type="inferred from homology"/>
<dbReference type="PANTHER" id="PTHR39181">
    <property type="entry name" value="TYROSINE-PROTEIN PHOSPHATASE YWQE"/>
    <property type="match status" value="1"/>
</dbReference>
<dbReference type="EMBL" id="FXAU01000007">
    <property type="protein sequence ID" value="SMG47479.1"/>
    <property type="molecule type" value="Genomic_DNA"/>
</dbReference>